<protein>
    <recommendedName>
        <fullName evidence="6">Ribosomal RNA large subunit methyltransferase F</fullName>
        <ecNumber evidence="6">2.1.1.181</ecNumber>
    </recommendedName>
    <alternativeName>
        <fullName evidence="6">23S rRNA mA1618 methyltransferase</fullName>
    </alternativeName>
    <alternativeName>
        <fullName evidence="6">rRNA adenine N-6-methyltransferase</fullName>
    </alternativeName>
</protein>
<keyword evidence="4 6" id="KW-0808">Transferase</keyword>
<dbReference type="SUPFAM" id="SSF53335">
    <property type="entry name" value="S-adenosyl-L-methionine-dependent methyltransferases"/>
    <property type="match status" value="1"/>
</dbReference>
<dbReference type="EMBL" id="CP150845">
    <property type="protein sequence ID" value="WYZ22011.1"/>
    <property type="molecule type" value="Genomic_DNA"/>
</dbReference>
<proteinExistence type="inferred from homology"/>
<dbReference type="CDD" id="cd02440">
    <property type="entry name" value="AdoMet_MTases"/>
    <property type="match status" value="1"/>
</dbReference>
<dbReference type="NCBIfam" id="NF008725">
    <property type="entry name" value="PRK11727.1"/>
    <property type="match status" value="1"/>
</dbReference>
<accession>A0ABZ2UMW2</accession>
<organism evidence="8 9">
    <name type="scientific">Flavobacterium soyae</name>
    <dbReference type="NCBI Taxonomy" id="2903098"/>
    <lineage>
        <taxon>Bacteria</taxon>
        <taxon>Pseudomonadati</taxon>
        <taxon>Bacteroidota</taxon>
        <taxon>Flavobacteriia</taxon>
        <taxon>Flavobacteriales</taxon>
        <taxon>Flavobacteriaceae</taxon>
        <taxon>Flavobacterium</taxon>
    </lineage>
</organism>
<keyword evidence="9" id="KW-1185">Reference proteome</keyword>
<keyword evidence="2 6" id="KW-0698">rRNA processing</keyword>
<dbReference type="Pfam" id="PF05971">
    <property type="entry name" value="Methyltransf_10"/>
    <property type="match status" value="1"/>
</dbReference>
<evidence type="ECO:0000256" key="6">
    <source>
        <dbReference type="HAMAP-Rule" id="MF_01848"/>
    </source>
</evidence>
<comment type="function">
    <text evidence="6">Specifically methylates the adenine in position 1618 of 23S rRNA.</text>
</comment>
<dbReference type="RefSeq" id="WP_406845585.1">
    <property type="nucleotide sequence ID" value="NZ_CP150845.1"/>
</dbReference>
<dbReference type="PANTHER" id="PTHR13393:SF0">
    <property type="entry name" value="RNA N6-ADENOSINE-METHYLTRANSFERASE METTL16"/>
    <property type="match status" value="1"/>
</dbReference>
<name>A0ABZ2UMW2_9FLAO</name>
<dbReference type="PANTHER" id="PTHR13393">
    <property type="entry name" value="SAM-DEPENDENT METHYLTRANSFERASE"/>
    <property type="match status" value="1"/>
</dbReference>
<evidence type="ECO:0000256" key="4">
    <source>
        <dbReference type="ARBA" id="ARBA00022679"/>
    </source>
</evidence>
<dbReference type="Gene3D" id="3.40.50.150">
    <property type="entry name" value="Vaccinia Virus protein VP39"/>
    <property type="match status" value="1"/>
</dbReference>
<dbReference type="EC" id="2.1.1.181" evidence="6"/>
<keyword evidence="1 6" id="KW-0963">Cytoplasm</keyword>
<dbReference type="InterPro" id="IPR010286">
    <property type="entry name" value="METTL16/RlmF"/>
</dbReference>
<evidence type="ECO:0000256" key="2">
    <source>
        <dbReference type="ARBA" id="ARBA00022552"/>
    </source>
</evidence>
<keyword evidence="5 6" id="KW-0949">S-adenosyl-L-methionine</keyword>
<keyword evidence="3 6" id="KW-0489">Methyltransferase</keyword>
<evidence type="ECO:0000256" key="5">
    <source>
        <dbReference type="ARBA" id="ARBA00022691"/>
    </source>
</evidence>
<evidence type="ECO:0000313" key="8">
    <source>
        <dbReference type="EMBL" id="WYZ22011.1"/>
    </source>
</evidence>
<comment type="similarity">
    <text evidence="6">Belongs to the methyltransferase superfamily. METTL16/RlmF family.</text>
</comment>
<evidence type="ECO:0000313" key="9">
    <source>
        <dbReference type="Proteomes" id="UP001623852"/>
    </source>
</evidence>
<evidence type="ECO:0000256" key="3">
    <source>
        <dbReference type="ARBA" id="ARBA00022603"/>
    </source>
</evidence>
<dbReference type="InterPro" id="IPR029063">
    <property type="entry name" value="SAM-dependent_MTases_sf"/>
</dbReference>
<dbReference type="PIRSF" id="PIRSF029038">
    <property type="entry name" value="Mtase_YbiN_prd"/>
    <property type="match status" value="1"/>
</dbReference>
<comment type="catalytic activity">
    <reaction evidence="6">
        <text>adenosine(1618) in 23S rRNA + S-adenosyl-L-methionine = N(6)-methyladenosine(1618) in 23S rRNA + S-adenosyl-L-homocysteine + H(+)</text>
        <dbReference type="Rhea" id="RHEA:16497"/>
        <dbReference type="Rhea" id="RHEA-COMP:10229"/>
        <dbReference type="Rhea" id="RHEA-COMP:10231"/>
        <dbReference type="ChEBI" id="CHEBI:15378"/>
        <dbReference type="ChEBI" id="CHEBI:57856"/>
        <dbReference type="ChEBI" id="CHEBI:59789"/>
        <dbReference type="ChEBI" id="CHEBI:74411"/>
        <dbReference type="ChEBI" id="CHEBI:74449"/>
        <dbReference type="EC" id="2.1.1.181"/>
    </reaction>
</comment>
<dbReference type="InterPro" id="IPR016909">
    <property type="entry name" value="rRNA_lsu_MeTfrase_F"/>
</dbReference>
<comment type="subcellular location">
    <subcellularLocation>
        <location evidence="6">Cytoplasm</location>
    </subcellularLocation>
</comment>
<dbReference type="Proteomes" id="UP001623852">
    <property type="component" value="Chromosome"/>
</dbReference>
<reference evidence="8 9" key="1">
    <citation type="submission" date="2024-03" db="EMBL/GenBank/DDBJ databases">
        <title>Flavobacterium soyae.</title>
        <authorList>
            <person name="Zheng W."/>
        </authorList>
    </citation>
    <scope>NUCLEOTIDE SEQUENCE [LARGE SCALE GENOMIC DNA]</scope>
    <source>
        <strain evidence="8 9">55</strain>
    </source>
</reference>
<evidence type="ECO:0000256" key="1">
    <source>
        <dbReference type="ARBA" id="ARBA00022490"/>
    </source>
</evidence>
<dbReference type="HAMAP" id="MF_01848">
    <property type="entry name" value="23SrRNA_methyltr_F"/>
    <property type="match status" value="1"/>
</dbReference>
<dbReference type="GO" id="GO:0052907">
    <property type="term" value="F:23S rRNA (adenine(1618)-N(6))-methyltransferase activity"/>
    <property type="evidence" value="ECO:0007669"/>
    <property type="project" value="UniProtKB-EC"/>
</dbReference>
<feature type="region of interest" description="Disordered" evidence="7">
    <location>
        <begin position="342"/>
        <end position="362"/>
    </location>
</feature>
<evidence type="ECO:0000256" key="7">
    <source>
        <dbReference type="SAM" id="MobiDB-lite"/>
    </source>
</evidence>
<gene>
    <name evidence="6 8" type="primary">rlmF</name>
    <name evidence="8" type="ORF">AABD74_11215</name>
</gene>
<sequence length="362" mass="41484">MKAENNSQKDNLHPRNLHRSRYDFELLISNCPELKAFISINKYGIETVDFSNPLAVKTLNKALLQTYYDIQNWDIPKNYLCPPIPSRADYIHYIADLLAETNNNQIPEGNSVLGLDIGSGSNLIYPILGNSIYNWSFVATDIDKKAIENCSKIIEANPRLIDAISLQQQTEPRFIFKNIIIPEDRFTFTMCNPPFHASAEEANKSTSRKVSNLNPKEKRNTNPVLNFGGQNAELWCSGGEIGFVTQMIYESAKYASQVLWFTTLVSKKENLSSIYKTLKKVNAVEVKTIEMSQGQKNSRIVAWSFLNEAQQKSWKLDNHKNSSENYLQEYNDDLETAEKNIKKSNFHSHNEMKGKIKQWKKK</sequence>